<dbReference type="KEGG" id="oho:Oweho_1744"/>
<sequence length="613" mass="68900">MQQPLLHKIFILFIFLGSFSALAQPKDRLSGFSSRPTEENVAPSKKKTMALSLPVIDDFSYDSHQPNPNIWLDQNVYVNQTYCTSPITLGVATFDGLDKDGIAYDIGVFGTDTADILTSQPIDLSSPTDSVYLSFFWQAGGHGDLPENSDSLALYFYTPQASTWSSIWRISGVDTLTRFKQEMIPVPVAYHKADFQFRLISYGARAGAFDMWNIDYVRLDDSRTINDTLFNDVSFTQPYPPLIKTYDAMPWFHYASNVVNKPNENFFYRKNNNGATQSIQVCRYGIFLGPTLLDGNVTGLIDPNQGVFNAENVFNCAYNNFYPSPVPSNEFEITAFQSYDGSNEDPATETNDTIWRHQQFRNYYSYDDGSAEQAYLVDDNAGGFMLSRFGIAQADDLMGLYIYFLPSEFNIEDNQFTIVVYESDNEAPGNLIYESDTIYTPRFTSTNFLLPYPIKKDINSGVNVSGTVFVGIKQVKNTPIPIGFDMNSNLNVDKIFYGKPNDYYTSFIAGNLMIRPYFRYLPNDFDLPETTIGTVGVNVFPNPANQEITIESTEQNDNLQFVIYNISGQAVQSGSVNGTVQLNNQITSGIYLLQVIDASGKKAPYTQKLVIEK</sequence>
<dbReference type="Pfam" id="PF18962">
    <property type="entry name" value="Por_Secre_tail"/>
    <property type="match status" value="1"/>
</dbReference>
<dbReference type="NCBIfam" id="TIGR04183">
    <property type="entry name" value="Por_Secre_tail"/>
    <property type="match status" value="1"/>
</dbReference>
<dbReference type="STRING" id="926562.Oweho_1744"/>
<evidence type="ECO:0000259" key="3">
    <source>
        <dbReference type="Pfam" id="PF18962"/>
    </source>
</evidence>
<dbReference type="HOGENOM" id="CLU_022754_0_0_10"/>
<dbReference type="OrthoDB" id="1652165at2"/>
<dbReference type="PATRIC" id="fig|926562.3.peg.1751"/>
<evidence type="ECO:0000256" key="2">
    <source>
        <dbReference type="SAM" id="SignalP"/>
    </source>
</evidence>
<protein>
    <recommendedName>
        <fullName evidence="3">Secretion system C-terminal sorting domain-containing protein</fullName>
    </recommendedName>
</protein>
<feature type="signal peptide" evidence="2">
    <location>
        <begin position="1"/>
        <end position="23"/>
    </location>
</feature>
<proteinExistence type="predicted"/>
<evidence type="ECO:0000313" key="5">
    <source>
        <dbReference type="Proteomes" id="UP000005631"/>
    </source>
</evidence>
<dbReference type="Proteomes" id="UP000005631">
    <property type="component" value="Chromosome"/>
</dbReference>
<gene>
    <name evidence="4" type="ordered locus">Oweho_1744</name>
</gene>
<evidence type="ECO:0000313" key="4">
    <source>
        <dbReference type="EMBL" id="AEV32731.1"/>
    </source>
</evidence>
<accession>G8R0M7</accession>
<feature type="chain" id="PRO_5003514145" description="Secretion system C-terminal sorting domain-containing protein" evidence="2">
    <location>
        <begin position="24"/>
        <end position="613"/>
    </location>
</feature>
<keyword evidence="1 2" id="KW-0732">Signal</keyword>
<name>G8R0M7_OWEHD</name>
<dbReference type="EMBL" id="CP003156">
    <property type="protein sequence ID" value="AEV32731.1"/>
    <property type="molecule type" value="Genomic_DNA"/>
</dbReference>
<feature type="domain" description="Secretion system C-terminal sorting" evidence="3">
    <location>
        <begin position="539"/>
        <end position="611"/>
    </location>
</feature>
<reference evidence="4 5" key="1">
    <citation type="journal article" date="2012" name="Stand. Genomic Sci.">
        <title>Genome sequence of the orange-pigmented seawater bacterium Owenweeksia hongkongensis type strain (UST20020801(T)).</title>
        <authorList>
            <person name="Riedel T."/>
            <person name="Held B."/>
            <person name="Nolan M."/>
            <person name="Lucas S."/>
            <person name="Lapidus A."/>
            <person name="Tice H."/>
            <person name="Del Rio T.G."/>
            <person name="Cheng J.F."/>
            <person name="Han C."/>
            <person name="Tapia R."/>
            <person name="Goodwin L.A."/>
            <person name="Pitluck S."/>
            <person name="Liolios K."/>
            <person name="Mavromatis K."/>
            <person name="Pagani I."/>
            <person name="Ivanova N."/>
            <person name="Mikhailova N."/>
            <person name="Pati A."/>
            <person name="Chen A."/>
            <person name="Palaniappan K."/>
            <person name="Rohde M."/>
            <person name="Tindall B.J."/>
            <person name="Detter J.C."/>
            <person name="Goker M."/>
            <person name="Woyke T."/>
            <person name="Bristow J."/>
            <person name="Eisen J.A."/>
            <person name="Markowitz V."/>
            <person name="Hugenholtz P."/>
            <person name="Klenk H.P."/>
            <person name="Kyrpides N.C."/>
        </authorList>
    </citation>
    <scope>NUCLEOTIDE SEQUENCE</scope>
    <source>
        <strain evidence="5">DSM 17368 / JCM 12287 / NRRL B-23963</strain>
    </source>
</reference>
<dbReference type="InterPro" id="IPR026444">
    <property type="entry name" value="Secre_tail"/>
</dbReference>
<evidence type="ECO:0000256" key="1">
    <source>
        <dbReference type="ARBA" id="ARBA00022729"/>
    </source>
</evidence>
<keyword evidence="5" id="KW-1185">Reference proteome</keyword>
<dbReference type="Gene3D" id="2.60.120.260">
    <property type="entry name" value="Galactose-binding domain-like"/>
    <property type="match status" value="1"/>
</dbReference>
<dbReference type="eggNOG" id="ENOG502ZAGE">
    <property type="taxonomic scope" value="Bacteria"/>
</dbReference>
<organism evidence="4 5">
    <name type="scientific">Owenweeksia hongkongensis (strain DSM 17368 / CIP 108786 / JCM 12287 / NRRL B-23963 / UST20020801)</name>
    <dbReference type="NCBI Taxonomy" id="926562"/>
    <lineage>
        <taxon>Bacteria</taxon>
        <taxon>Pseudomonadati</taxon>
        <taxon>Bacteroidota</taxon>
        <taxon>Flavobacteriia</taxon>
        <taxon>Flavobacteriales</taxon>
        <taxon>Owenweeksiaceae</taxon>
        <taxon>Owenweeksia</taxon>
    </lineage>
</organism>
<dbReference type="RefSeq" id="WP_014202087.1">
    <property type="nucleotide sequence ID" value="NC_016599.1"/>
</dbReference>
<dbReference type="AlphaFoldDB" id="G8R0M7"/>